<feature type="compositionally biased region" description="Basic and acidic residues" evidence="1">
    <location>
        <begin position="1"/>
        <end position="13"/>
    </location>
</feature>
<accession>A0A8S9PTA9</accession>
<sequence>MASCDHPEDRVDPMCDDGDDSNASGDEVQTPISRNKNKRKETDEGGSSKKARSWNLNLALGMSEEMAMVVESRDLES</sequence>
<protein>
    <submittedName>
        <fullName evidence="2">Uncharacterized protein</fullName>
    </submittedName>
</protein>
<gene>
    <name evidence="2" type="ORF">F2Q69_00046696</name>
</gene>
<feature type="region of interest" description="Disordered" evidence="1">
    <location>
        <begin position="1"/>
        <end position="52"/>
    </location>
</feature>
<dbReference type="EMBL" id="QGKX02001347">
    <property type="protein sequence ID" value="KAF3521826.1"/>
    <property type="molecule type" value="Genomic_DNA"/>
</dbReference>
<reference evidence="2" key="1">
    <citation type="submission" date="2019-12" db="EMBL/GenBank/DDBJ databases">
        <title>Genome sequencing and annotation of Brassica cretica.</title>
        <authorList>
            <person name="Studholme D.J."/>
            <person name="Sarris P."/>
        </authorList>
    </citation>
    <scope>NUCLEOTIDE SEQUENCE</scope>
    <source>
        <strain evidence="2">PFS-109/04</strain>
        <tissue evidence="2">Leaf</tissue>
    </source>
</reference>
<evidence type="ECO:0000313" key="3">
    <source>
        <dbReference type="Proteomes" id="UP000712600"/>
    </source>
</evidence>
<evidence type="ECO:0000313" key="2">
    <source>
        <dbReference type="EMBL" id="KAF3521826.1"/>
    </source>
</evidence>
<proteinExistence type="predicted"/>
<evidence type="ECO:0000256" key="1">
    <source>
        <dbReference type="SAM" id="MobiDB-lite"/>
    </source>
</evidence>
<dbReference type="Proteomes" id="UP000712600">
    <property type="component" value="Unassembled WGS sequence"/>
</dbReference>
<name>A0A8S9PTA9_BRACR</name>
<comment type="caution">
    <text evidence="2">The sequence shown here is derived from an EMBL/GenBank/DDBJ whole genome shotgun (WGS) entry which is preliminary data.</text>
</comment>
<organism evidence="2 3">
    <name type="scientific">Brassica cretica</name>
    <name type="common">Mustard</name>
    <dbReference type="NCBI Taxonomy" id="69181"/>
    <lineage>
        <taxon>Eukaryota</taxon>
        <taxon>Viridiplantae</taxon>
        <taxon>Streptophyta</taxon>
        <taxon>Embryophyta</taxon>
        <taxon>Tracheophyta</taxon>
        <taxon>Spermatophyta</taxon>
        <taxon>Magnoliopsida</taxon>
        <taxon>eudicotyledons</taxon>
        <taxon>Gunneridae</taxon>
        <taxon>Pentapetalae</taxon>
        <taxon>rosids</taxon>
        <taxon>malvids</taxon>
        <taxon>Brassicales</taxon>
        <taxon>Brassicaceae</taxon>
        <taxon>Brassiceae</taxon>
        <taxon>Brassica</taxon>
    </lineage>
</organism>
<dbReference type="AlphaFoldDB" id="A0A8S9PTA9"/>